<dbReference type="Proteomes" id="UP000554520">
    <property type="component" value="Unassembled WGS sequence"/>
</dbReference>
<evidence type="ECO:0000313" key="2">
    <source>
        <dbReference type="Proteomes" id="UP000554520"/>
    </source>
</evidence>
<sequence>MMVKLTELTSKFRHVRLVLARGKGHPEGDSHEGYDLLVPLDEHGQLDAVEWKENQSLCRVRRFRPKGEDLIGRLRRKPGGQWYFDYAQGVSDDELAFHLSDERFVQGEYISIGNGSAMRPYRITLVEKP</sequence>
<name>A0A839UD91_9HYPH</name>
<keyword evidence="2" id="KW-1185">Reference proteome</keyword>
<comment type="caution">
    <text evidence="1">The sequence shown here is derived from an EMBL/GenBank/DDBJ whole genome shotgun (WGS) entry which is preliminary data.</text>
</comment>
<dbReference type="AlphaFoldDB" id="A0A839UD91"/>
<dbReference type="EMBL" id="JACHXN010000009">
    <property type="protein sequence ID" value="MBB3146842.1"/>
    <property type="molecule type" value="Genomic_DNA"/>
</dbReference>
<accession>A0A839UD91</accession>
<organism evidence="1 2">
    <name type="scientific">Phyllobacterium trifolii</name>
    <dbReference type="NCBI Taxonomy" id="300193"/>
    <lineage>
        <taxon>Bacteria</taxon>
        <taxon>Pseudomonadati</taxon>
        <taxon>Pseudomonadota</taxon>
        <taxon>Alphaproteobacteria</taxon>
        <taxon>Hyphomicrobiales</taxon>
        <taxon>Phyllobacteriaceae</taxon>
        <taxon>Phyllobacterium</taxon>
    </lineage>
</organism>
<dbReference type="RefSeq" id="WP_312879885.1">
    <property type="nucleotide sequence ID" value="NZ_JACHXN010000009.1"/>
</dbReference>
<gene>
    <name evidence="1" type="ORF">FHS21_003258</name>
</gene>
<reference evidence="1 2" key="1">
    <citation type="submission" date="2020-08" db="EMBL/GenBank/DDBJ databases">
        <title>Genomic Encyclopedia of Type Strains, Phase III (KMG-III): the genomes of soil and plant-associated and newly described type strains.</title>
        <authorList>
            <person name="Whitman W."/>
        </authorList>
    </citation>
    <scope>NUCLEOTIDE SEQUENCE [LARGE SCALE GENOMIC DNA]</scope>
    <source>
        <strain evidence="1 2">CECT 7015</strain>
    </source>
</reference>
<protein>
    <submittedName>
        <fullName evidence="1">Uncharacterized protein</fullName>
    </submittedName>
</protein>
<proteinExistence type="predicted"/>
<evidence type="ECO:0000313" key="1">
    <source>
        <dbReference type="EMBL" id="MBB3146842.1"/>
    </source>
</evidence>